<dbReference type="Pfam" id="PF01937">
    <property type="entry name" value="ARMT1-like_dom"/>
    <property type="match status" value="1"/>
</dbReference>
<sequence>MNIKPDCITCIMNQTLKVCRLLEVDDPTAKKLLDSTAEILVQHDLTYTPPQIAKETYAKIAELTGVDDPVAKAKVHATQMALQVDTAFVQTLHDAVKFAVIGNVIDFGAQKQLDLNETIQTHFHRHFGIDDFEVFEKELKTAKTLVYIGDNTGEHIFDKLLIETITKQYDVEIFYFVRGMPIINDVTVKEAQILQPAATIVDTGVPTPGYDLRYANESSKALFEQADIVLAKGMGNFESLYDETDRAVYYLFIVKCNVVSEAIGQKEGELIFARH</sequence>
<keyword evidence="3" id="KW-1185">Reference proteome</keyword>
<dbReference type="KEGG" id="slh:YH65_06040"/>
<name>A0A7U4M179_9BACT</name>
<dbReference type="AlphaFoldDB" id="A0A7U4M179"/>
<dbReference type="RefSeq" id="WP_046551083.1">
    <property type="nucleotide sequence ID" value="NZ_CP011308.1"/>
</dbReference>
<dbReference type="InterPro" id="IPR014444">
    <property type="entry name" value="PH1575-like"/>
</dbReference>
<feature type="domain" description="Damage-control phosphatase ARMT1-like metal-binding" evidence="1">
    <location>
        <begin position="4"/>
        <end position="270"/>
    </location>
</feature>
<dbReference type="Gene3D" id="3.40.50.10880">
    <property type="entry name" value="Uncharacterised protein PF01937, DUF89, domain 3"/>
    <property type="match status" value="1"/>
</dbReference>
<organism evidence="2 3">
    <name type="scientific">Sulfurovum lithotrophicum</name>
    <dbReference type="NCBI Taxonomy" id="206403"/>
    <lineage>
        <taxon>Bacteria</taxon>
        <taxon>Pseudomonadati</taxon>
        <taxon>Campylobacterota</taxon>
        <taxon>Epsilonproteobacteria</taxon>
        <taxon>Campylobacterales</taxon>
        <taxon>Sulfurovaceae</taxon>
        <taxon>Sulfurovum</taxon>
    </lineage>
</organism>
<proteinExistence type="predicted"/>
<dbReference type="Gene3D" id="1.10.285.20">
    <property type="entry name" value="Uncharacterised protein PF01937, DUF89, domain 2"/>
    <property type="match status" value="1"/>
</dbReference>
<dbReference type="OrthoDB" id="9796465at2"/>
<evidence type="ECO:0000259" key="1">
    <source>
        <dbReference type="Pfam" id="PF01937"/>
    </source>
</evidence>
<protein>
    <recommendedName>
        <fullName evidence="1">Damage-control phosphatase ARMT1-like metal-binding domain-containing protein</fullName>
    </recommendedName>
</protein>
<reference evidence="3" key="2">
    <citation type="journal article" date="2017" name="Stand. Genomic Sci.">
        <title>Complete genome sequence of the sulfur-oxidizing chemolithoautotrophic Sulfurovum lithotrophicum 42BKTT.</title>
        <authorList>
            <person name="Jeon W."/>
            <person name="Priscilla L."/>
            <person name="Park G."/>
            <person name="Lee H."/>
            <person name="Lee N."/>
            <person name="Lee D."/>
            <person name="Kwon H."/>
            <person name="Ahn I."/>
            <person name="Lee C."/>
            <person name="Lee H."/>
            <person name="Ahn J."/>
        </authorList>
    </citation>
    <scope>NUCLEOTIDE SEQUENCE [LARGE SCALE GENOMIC DNA]</scope>
    <source>
        <strain evidence="3">ATCC BAA-797 / 42BKT</strain>
    </source>
</reference>
<dbReference type="EMBL" id="CP011308">
    <property type="protein sequence ID" value="AKF25000.1"/>
    <property type="molecule type" value="Genomic_DNA"/>
</dbReference>
<dbReference type="PIRSF" id="PIRSF006593">
    <property type="entry name" value="UCP006593"/>
    <property type="match status" value="1"/>
</dbReference>
<dbReference type="InterPro" id="IPR002791">
    <property type="entry name" value="ARMT1-like_metal-bd"/>
</dbReference>
<evidence type="ECO:0000313" key="3">
    <source>
        <dbReference type="Proteomes" id="UP000034444"/>
    </source>
</evidence>
<dbReference type="Proteomes" id="UP000034444">
    <property type="component" value="Chromosome"/>
</dbReference>
<dbReference type="InterPro" id="IPR036075">
    <property type="entry name" value="ARMT-1-like_metal-bd_sf"/>
</dbReference>
<accession>A0A7U4M179</accession>
<gene>
    <name evidence="2" type="ORF">YH65_06040</name>
</gene>
<dbReference type="SUPFAM" id="SSF111321">
    <property type="entry name" value="AF1104-like"/>
    <property type="match status" value="1"/>
</dbReference>
<reference evidence="2 3" key="1">
    <citation type="submission" date="2015-04" db="EMBL/GenBank/DDBJ databases">
        <title>Complete genome sequence of Sulfurovum lithotrophicum ATCC BAA-797T.</title>
        <authorList>
            <person name="Ahn J."/>
            <person name="Park G."/>
            <person name="Jeon W."/>
            <person name="Jang Y."/>
            <person name="Jang M."/>
            <person name="Lee H."/>
            <person name="Lee H."/>
        </authorList>
    </citation>
    <scope>NUCLEOTIDE SEQUENCE [LARGE SCALE GENOMIC DNA]</scope>
    <source>
        <strain evidence="3">ATCC BAA-797 / 42BKT</strain>
    </source>
</reference>
<evidence type="ECO:0000313" key="2">
    <source>
        <dbReference type="EMBL" id="AKF25000.1"/>
    </source>
</evidence>